<dbReference type="OrthoDB" id="10059044at2759"/>
<accession>A0A914BQR5</accession>
<protein>
    <recommendedName>
        <fullName evidence="3">Distal membrane-arm assembly complex protein 1-like domain-containing protein</fullName>
    </recommendedName>
</protein>
<evidence type="ECO:0000313" key="5">
    <source>
        <dbReference type="Proteomes" id="UP000887568"/>
    </source>
</evidence>
<dbReference type="InterPro" id="IPR028036">
    <property type="entry name" value="DMAC1-like_dom"/>
</dbReference>
<evidence type="ECO:0000259" key="3">
    <source>
        <dbReference type="Pfam" id="PF15055"/>
    </source>
</evidence>
<keyword evidence="2" id="KW-0472">Membrane</keyword>
<feature type="compositionally biased region" description="Basic and acidic residues" evidence="1">
    <location>
        <begin position="152"/>
        <end position="163"/>
    </location>
</feature>
<name>A0A914BQR5_PATMI</name>
<dbReference type="EnsemblMetazoa" id="XM_038222577.1">
    <property type="protein sequence ID" value="XP_038078505.1"/>
    <property type="gene ID" value="LOC119745899"/>
</dbReference>
<dbReference type="RefSeq" id="XP_038078503.1">
    <property type="nucleotide sequence ID" value="XM_038222575.1"/>
</dbReference>
<keyword evidence="2" id="KW-1133">Transmembrane helix</keyword>
<feature type="compositionally biased region" description="Basic and acidic residues" evidence="1">
    <location>
        <begin position="124"/>
        <end position="144"/>
    </location>
</feature>
<evidence type="ECO:0000256" key="2">
    <source>
        <dbReference type="SAM" id="Phobius"/>
    </source>
</evidence>
<dbReference type="Pfam" id="PF15055">
    <property type="entry name" value="DMAC1_Dmo2"/>
    <property type="match status" value="1"/>
</dbReference>
<evidence type="ECO:0000256" key="1">
    <source>
        <dbReference type="SAM" id="MobiDB-lite"/>
    </source>
</evidence>
<feature type="transmembrane region" description="Helical" evidence="2">
    <location>
        <begin position="40"/>
        <end position="58"/>
    </location>
</feature>
<keyword evidence="2" id="KW-0812">Transmembrane</keyword>
<proteinExistence type="predicted"/>
<dbReference type="Proteomes" id="UP000887568">
    <property type="component" value="Unplaced"/>
</dbReference>
<evidence type="ECO:0000313" key="4">
    <source>
        <dbReference type="EnsemblMetazoa" id="XP_038078504.1"/>
    </source>
</evidence>
<keyword evidence="5" id="KW-1185">Reference proteome</keyword>
<sequence>MEKDINDGEEGQQSWWRRQQKQFREEVDDFSLEDCAGCRFIGGGGMIGAGLYVAYVGYNRASKLGRRWGFIPSTLAGSAMMVLGLTRLSGRNPFSSSGNSVGIDALEPIKEMISKSQARSELWRKLQDQKQIEKPEHMQEKQRGVEQIGQQEKSDSTQQDKDSSAPVGKAEPS</sequence>
<dbReference type="GeneID" id="119745899"/>
<dbReference type="AlphaFoldDB" id="A0A914BQR5"/>
<organism evidence="4 5">
    <name type="scientific">Patiria miniata</name>
    <name type="common">Bat star</name>
    <name type="synonym">Asterina miniata</name>
    <dbReference type="NCBI Taxonomy" id="46514"/>
    <lineage>
        <taxon>Eukaryota</taxon>
        <taxon>Metazoa</taxon>
        <taxon>Echinodermata</taxon>
        <taxon>Eleutherozoa</taxon>
        <taxon>Asterozoa</taxon>
        <taxon>Asteroidea</taxon>
        <taxon>Valvatacea</taxon>
        <taxon>Valvatida</taxon>
        <taxon>Asterinidae</taxon>
        <taxon>Patiria</taxon>
    </lineage>
</organism>
<reference evidence="4" key="1">
    <citation type="submission" date="2022-11" db="UniProtKB">
        <authorList>
            <consortium name="EnsemblMetazoa"/>
        </authorList>
    </citation>
    <scope>IDENTIFICATION</scope>
</reference>
<feature type="domain" description="Distal membrane-arm assembly complex protein 1-like" evidence="3">
    <location>
        <begin position="34"/>
        <end position="66"/>
    </location>
</feature>
<dbReference type="OMA" id="QQYFRED"/>
<dbReference type="RefSeq" id="XP_038078505.1">
    <property type="nucleotide sequence ID" value="XM_038222577.1"/>
</dbReference>
<dbReference type="EnsemblMetazoa" id="XM_038222576.1">
    <property type="protein sequence ID" value="XP_038078504.1"/>
    <property type="gene ID" value="LOC119745899"/>
</dbReference>
<dbReference type="RefSeq" id="XP_038078504.1">
    <property type="nucleotide sequence ID" value="XM_038222576.1"/>
</dbReference>
<dbReference type="EnsemblMetazoa" id="XM_038222575.1">
    <property type="protein sequence ID" value="XP_038078503.1"/>
    <property type="gene ID" value="LOC119745899"/>
</dbReference>
<feature type="region of interest" description="Disordered" evidence="1">
    <location>
        <begin position="124"/>
        <end position="173"/>
    </location>
</feature>